<dbReference type="Proteomes" id="UP000800036">
    <property type="component" value="Unassembled WGS sequence"/>
</dbReference>
<keyword evidence="1" id="KW-0812">Transmembrane</keyword>
<feature type="transmembrane region" description="Helical" evidence="1">
    <location>
        <begin position="255"/>
        <end position="279"/>
    </location>
</feature>
<evidence type="ECO:0000256" key="1">
    <source>
        <dbReference type="SAM" id="Phobius"/>
    </source>
</evidence>
<keyword evidence="1" id="KW-0472">Membrane</keyword>
<name>A0A6A5VEU3_9PLEO</name>
<dbReference type="EMBL" id="ML976671">
    <property type="protein sequence ID" value="KAF1975318.1"/>
    <property type="molecule type" value="Genomic_DNA"/>
</dbReference>
<evidence type="ECO:0000313" key="2">
    <source>
        <dbReference type="EMBL" id="KAF1975318.1"/>
    </source>
</evidence>
<keyword evidence="3" id="KW-1185">Reference proteome</keyword>
<reference evidence="2" key="1">
    <citation type="journal article" date="2020" name="Stud. Mycol.">
        <title>101 Dothideomycetes genomes: a test case for predicting lifestyles and emergence of pathogens.</title>
        <authorList>
            <person name="Haridas S."/>
            <person name="Albert R."/>
            <person name="Binder M."/>
            <person name="Bloem J."/>
            <person name="Labutti K."/>
            <person name="Salamov A."/>
            <person name="Andreopoulos B."/>
            <person name="Baker S."/>
            <person name="Barry K."/>
            <person name="Bills G."/>
            <person name="Bluhm B."/>
            <person name="Cannon C."/>
            <person name="Castanera R."/>
            <person name="Culley D."/>
            <person name="Daum C."/>
            <person name="Ezra D."/>
            <person name="Gonzalez J."/>
            <person name="Henrissat B."/>
            <person name="Kuo A."/>
            <person name="Liang C."/>
            <person name="Lipzen A."/>
            <person name="Lutzoni F."/>
            <person name="Magnuson J."/>
            <person name="Mondo S."/>
            <person name="Nolan M."/>
            <person name="Ohm R."/>
            <person name="Pangilinan J."/>
            <person name="Park H.-J."/>
            <person name="Ramirez L."/>
            <person name="Alfaro M."/>
            <person name="Sun H."/>
            <person name="Tritt A."/>
            <person name="Yoshinaga Y."/>
            <person name="Zwiers L.-H."/>
            <person name="Turgeon B."/>
            <person name="Goodwin S."/>
            <person name="Spatafora J."/>
            <person name="Crous P."/>
            <person name="Grigoriev I."/>
        </authorList>
    </citation>
    <scope>NUCLEOTIDE SEQUENCE</scope>
    <source>
        <strain evidence="2">CBS 107.79</strain>
    </source>
</reference>
<proteinExistence type="predicted"/>
<organism evidence="2 3">
    <name type="scientific">Bimuria novae-zelandiae CBS 107.79</name>
    <dbReference type="NCBI Taxonomy" id="1447943"/>
    <lineage>
        <taxon>Eukaryota</taxon>
        <taxon>Fungi</taxon>
        <taxon>Dikarya</taxon>
        <taxon>Ascomycota</taxon>
        <taxon>Pezizomycotina</taxon>
        <taxon>Dothideomycetes</taxon>
        <taxon>Pleosporomycetidae</taxon>
        <taxon>Pleosporales</taxon>
        <taxon>Massarineae</taxon>
        <taxon>Didymosphaeriaceae</taxon>
        <taxon>Bimuria</taxon>
    </lineage>
</organism>
<gene>
    <name evidence="2" type="ORF">BU23DRAFT_634502</name>
</gene>
<accession>A0A6A5VEU3</accession>
<dbReference type="AlphaFoldDB" id="A0A6A5VEU3"/>
<protein>
    <submittedName>
        <fullName evidence="2">Uncharacterized protein</fullName>
    </submittedName>
</protein>
<dbReference type="OrthoDB" id="3344043at2759"/>
<keyword evidence="1" id="KW-1133">Transmembrane helix</keyword>
<sequence>MRNAVSDQHEILNFTNSDNVQYAVIGPANLDPSEDFKATSFAVSTTCLAILQDGCNLSQPLPNTRDGLGSRIMLVPFICTKNKSGIDITGNLTGNFFTQTHSLNFHKYASESPPFFLSTLETPEGFRNPWSVLVFKLKEIVFKRQGDGEGLPPSFRNDTRIWKHDVFGAFTLMLCNVTAGAASMPGTRFLGTVSSDFEEFSSGPESRSSPSAMIRAFELDMSKAYSLPLASQLSPRASLLAQVRTSKVVTRLPVAALWTLVIANLGFALLGVGLAGWALTKAGPGVHQVQCLTSALFDREKFEQSARAVDGLFTEKTAKDQVDVKRIGFKRTSTGGSAFTVYDVGYRAAQETAMRKQYLGNILG</sequence>
<evidence type="ECO:0000313" key="3">
    <source>
        <dbReference type="Proteomes" id="UP000800036"/>
    </source>
</evidence>